<accession>A0A9N6WTS1</accession>
<dbReference type="EMBL" id="OX359470">
    <property type="protein sequence ID" value="CAI3971218.1"/>
    <property type="molecule type" value="Genomic_DNA"/>
</dbReference>
<name>A0A9N6WTS1_9VIRU</name>
<reference evidence="1" key="1">
    <citation type="submission" date="2022-10" db="EMBL/GenBank/DDBJ databases">
        <authorList>
            <person name="Meaden S."/>
        </authorList>
    </citation>
    <scope>NUCLEOTIDE SEQUENCE</scope>
</reference>
<evidence type="ECO:0000313" key="1">
    <source>
        <dbReference type="EMBL" id="CAI3971218.1"/>
    </source>
</evidence>
<sequence length="63" mass="7539">MQEISIETLRFRILKDIEEKGKAIVNVNTDRLARSLREMEDLGIITIEIMRLRNKSVWVLRRK</sequence>
<protein>
    <submittedName>
        <fullName evidence="1">Uncharacterized protein</fullName>
    </submittedName>
</protein>
<gene>
    <name evidence="1" type="ORF">ORM20_00169</name>
</gene>
<proteinExistence type="predicted"/>
<organism evidence="1">
    <name type="scientific">Ochrobactrum phage ORM_20</name>
    <dbReference type="NCBI Taxonomy" id="2985243"/>
    <lineage>
        <taxon>Viruses</taxon>
    </lineage>
</organism>